<evidence type="ECO:0000313" key="3">
    <source>
        <dbReference type="Proteomes" id="UP001140510"/>
    </source>
</evidence>
<protein>
    <submittedName>
        <fullName evidence="2">Uncharacterized protein</fullName>
    </submittedName>
</protein>
<feature type="region of interest" description="Disordered" evidence="1">
    <location>
        <begin position="615"/>
        <end position="647"/>
    </location>
</feature>
<evidence type="ECO:0000256" key="1">
    <source>
        <dbReference type="SAM" id="MobiDB-lite"/>
    </source>
</evidence>
<dbReference type="Proteomes" id="UP001140510">
    <property type="component" value="Unassembled WGS sequence"/>
</dbReference>
<feature type="compositionally biased region" description="Low complexity" evidence="1">
    <location>
        <begin position="626"/>
        <end position="639"/>
    </location>
</feature>
<keyword evidence="3" id="KW-1185">Reference proteome</keyword>
<gene>
    <name evidence="2" type="ORF">N0V91_003711</name>
</gene>
<feature type="compositionally biased region" description="Basic and acidic residues" evidence="1">
    <location>
        <begin position="615"/>
        <end position="625"/>
    </location>
</feature>
<dbReference type="AlphaFoldDB" id="A0A9W8ZH35"/>
<name>A0A9W8ZH35_9PLEO</name>
<comment type="caution">
    <text evidence="2">The sequence shown here is derived from an EMBL/GenBank/DDBJ whole genome shotgun (WGS) entry which is preliminary data.</text>
</comment>
<reference evidence="2" key="1">
    <citation type="submission" date="2022-10" db="EMBL/GenBank/DDBJ databases">
        <title>Tapping the CABI collections for fungal endophytes: first genome assemblies for Collariella, Neodidymelliopsis, Ascochyta clinopodiicola, Didymella pomorum, Didymosphaeria variabile, Neocosmospora piperis and Neocucurbitaria cava.</title>
        <authorList>
            <person name="Hill R."/>
        </authorList>
    </citation>
    <scope>NUCLEOTIDE SEQUENCE</scope>
    <source>
        <strain evidence="2">IMI 355091</strain>
    </source>
</reference>
<sequence>MGFITTFTNYFSPSPPKPVLGKRKAVTFEGDVESDPELEHNNNNNSYDDNDESDYSSNSSGSEDERNAHEEVSFFSDDYKEELPSTKRIVTSAKVTHSRNDSFLKSNSVLRKIEQEPHEADIQKELEGKLCQEHIEIVEPQKKRATSKVTETTTVTRRVTFEPTAGTSNPKPEPAVKPYSPKVPTHQTSAIPKSTLPEAQWAAKLNTRAREILKENLYSPAAILDDLQEPEYACRDIDIRDGVWKMMDQIKAFAEEHFSFKLTDKKCPRAAIESMPRETVKIIGCVASGGPAGASGWEDLFIDSDKRQALVCAIVGNVVLEQVFQHMFFGGTEEQIKEVSAIQYTHRKHDGFDRTTLYADKIRSFLSSPSTKGKGKVPTSSTRHLPPNFNLHSTHITATLLTHLKPILILSHPMPSTQPLALDALTRSLYSITISAGLLSLSMRLDGHTAYHMAPVFKEQAFSASSMTYINYKGLTETRPRGNGEKDGISKTEQERRAKLSEEERERMRNDQGLIQITLFPGITAYRLGGWETASSKPYASPPKTEFEKGCEGVGVRVRPLTEAWVYCWWGRQRVWTDGRPADKAETNGVAWKGGFIELYPGVPGVRDPNLERTKRMEAKKRSEGEAAAAADGKGAKSGIQYEEEDA</sequence>
<dbReference type="OrthoDB" id="309640at2759"/>
<feature type="region of interest" description="Disordered" evidence="1">
    <location>
        <begin position="1"/>
        <end position="79"/>
    </location>
</feature>
<proteinExistence type="predicted"/>
<accession>A0A9W8ZH35</accession>
<evidence type="ECO:0000313" key="2">
    <source>
        <dbReference type="EMBL" id="KAJ4407741.1"/>
    </source>
</evidence>
<feature type="region of interest" description="Disordered" evidence="1">
    <location>
        <begin position="477"/>
        <end position="507"/>
    </location>
</feature>
<feature type="region of interest" description="Disordered" evidence="1">
    <location>
        <begin position="161"/>
        <end position="195"/>
    </location>
</feature>
<feature type="region of interest" description="Disordered" evidence="1">
    <location>
        <begin position="369"/>
        <end position="388"/>
    </location>
</feature>
<dbReference type="EMBL" id="JAPEVA010000019">
    <property type="protein sequence ID" value="KAJ4407741.1"/>
    <property type="molecule type" value="Genomic_DNA"/>
</dbReference>
<feature type="compositionally biased region" description="Polar residues" evidence="1">
    <location>
        <begin position="1"/>
        <end position="12"/>
    </location>
</feature>
<feature type="compositionally biased region" description="Basic and acidic residues" evidence="1">
    <location>
        <begin position="63"/>
        <end position="79"/>
    </location>
</feature>
<organism evidence="2 3">
    <name type="scientific">Didymella pomorum</name>
    <dbReference type="NCBI Taxonomy" id="749634"/>
    <lineage>
        <taxon>Eukaryota</taxon>
        <taxon>Fungi</taxon>
        <taxon>Dikarya</taxon>
        <taxon>Ascomycota</taxon>
        <taxon>Pezizomycotina</taxon>
        <taxon>Dothideomycetes</taxon>
        <taxon>Pleosporomycetidae</taxon>
        <taxon>Pleosporales</taxon>
        <taxon>Pleosporineae</taxon>
        <taxon>Didymellaceae</taxon>
        <taxon>Didymella</taxon>
    </lineage>
</organism>